<dbReference type="EMBL" id="LOHG01000006">
    <property type="protein sequence ID" value="MCI8210134.1"/>
    <property type="molecule type" value="Genomic_DNA"/>
</dbReference>
<gene>
    <name evidence="2" type="ORF">AUC61_11360</name>
</gene>
<organism evidence="2 3">
    <name type="scientific">Pseudomonas maioricensis</name>
    <dbReference type="NCBI Taxonomy" id="1766623"/>
    <lineage>
        <taxon>Bacteria</taxon>
        <taxon>Pseudomonadati</taxon>
        <taxon>Pseudomonadota</taxon>
        <taxon>Gammaproteobacteria</taxon>
        <taxon>Pseudomonadales</taxon>
        <taxon>Pseudomonadaceae</taxon>
        <taxon>Pseudomonas</taxon>
    </lineage>
</organism>
<dbReference type="Proteomes" id="UP001320513">
    <property type="component" value="Unassembled WGS sequence"/>
</dbReference>
<name>A0ABS9ZHR2_9PSED</name>
<evidence type="ECO:0000256" key="1">
    <source>
        <dbReference type="SAM" id="MobiDB-lite"/>
    </source>
</evidence>
<evidence type="ECO:0000313" key="3">
    <source>
        <dbReference type="Proteomes" id="UP001320513"/>
    </source>
</evidence>
<keyword evidence="3" id="KW-1185">Reference proteome</keyword>
<proteinExistence type="predicted"/>
<accession>A0ABS9ZHR2</accession>
<reference evidence="2 3" key="1">
    <citation type="submission" date="2015-12" db="EMBL/GenBank/DDBJ databases">
        <title>Phylogenomics in the description of a new species in the Pseudomonas syringae group.</title>
        <authorList>
            <person name="Busquets A."/>
            <person name="Gomila M."/>
            <person name="Beiki F."/>
            <person name="Rahimian H."/>
            <person name="Mulet M."/>
            <person name="Sanchez D."/>
            <person name="Garcia-Valdes E."/>
            <person name="Lalucat J."/>
        </authorList>
    </citation>
    <scope>NUCLEOTIDE SEQUENCE [LARGE SCALE GENOMIC DNA]</scope>
    <source>
        <strain evidence="2 3">S25</strain>
    </source>
</reference>
<protein>
    <submittedName>
        <fullName evidence="2">Uncharacterized protein</fullName>
    </submittedName>
</protein>
<comment type="caution">
    <text evidence="2">The sequence shown here is derived from an EMBL/GenBank/DDBJ whole genome shotgun (WGS) entry which is preliminary data.</text>
</comment>
<evidence type="ECO:0000313" key="2">
    <source>
        <dbReference type="EMBL" id="MCI8210134.1"/>
    </source>
</evidence>
<sequence>MGIYEEMNRQVGQCDVTTRLPIYDFKVITAQETAHGREVDNSQGMSVGHQQRFPGAGVY</sequence>
<feature type="region of interest" description="Disordered" evidence="1">
    <location>
        <begin position="37"/>
        <end position="59"/>
    </location>
</feature>